<keyword evidence="5" id="KW-0175">Coiled coil</keyword>
<dbReference type="EMBL" id="AP027272">
    <property type="protein sequence ID" value="BDX04846.1"/>
    <property type="molecule type" value="Genomic_DNA"/>
</dbReference>
<organism evidence="8 9">
    <name type="scientific">Planctobacterium marinum</name>
    <dbReference type="NCBI Taxonomy" id="1631968"/>
    <lineage>
        <taxon>Bacteria</taxon>
        <taxon>Pseudomonadati</taxon>
        <taxon>Pseudomonadota</taxon>
        <taxon>Gammaproteobacteria</taxon>
        <taxon>Alteromonadales</taxon>
        <taxon>Alteromonadaceae</taxon>
        <taxon>Planctobacterium</taxon>
    </lineage>
</organism>
<feature type="domain" description="STAS" evidence="7">
    <location>
        <begin position="440"/>
        <end position="520"/>
    </location>
</feature>
<evidence type="ECO:0000256" key="1">
    <source>
        <dbReference type="ARBA" id="ARBA00004141"/>
    </source>
</evidence>
<evidence type="ECO:0000256" key="3">
    <source>
        <dbReference type="ARBA" id="ARBA00022989"/>
    </source>
</evidence>
<dbReference type="InterPro" id="IPR001902">
    <property type="entry name" value="SLC26A/SulP_fam"/>
</dbReference>
<name>A0AA48KMV8_9ALTE</name>
<dbReference type="SUPFAM" id="SSF52091">
    <property type="entry name" value="SpoIIaa-like"/>
    <property type="match status" value="1"/>
</dbReference>
<feature type="transmembrane region" description="Helical" evidence="6">
    <location>
        <begin position="163"/>
        <end position="185"/>
    </location>
</feature>
<keyword evidence="2 6" id="KW-0812">Transmembrane</keyword>
<protein>
    <submittedName>
        <fullName evidence="8">Sodium-independent anion transporter</fullName>
    </submittedName>
</protein>
<dbReference type="Gene3D" id="3.30.750.24">
    <property type="entry name" value="STAS domain"/>
    <property type="match status" value="1"/>
</dbReference>
<feature type="transmembrane region" description="Helical" evidence="6">
    <location>
        <begin position="41"/>
        <end position="59"/>
    </location>
</feature>
<dbReference type="InterPro" id="IPR036513">
    <property type="entry name" value="STAS_dom_sf"/>
</dbReference>
<feature type="transmembrane region" description="Helical" evidence="6">
    <location>
        <begin position="372"/>
        <end position="401"/>
    </location>
</feature>
<dbReference type="Pfam" id="PF00916">
    <property type="entry name" value="Sulfate_transp"/>
    <property type="match status" value="1"/>
</dbReference>
<keyword evidence="3 6" id="KW-1133">Transmembrane helix</keyword>
<dbReference type="InterPro" id="IPR011547">
    <property type="entry name" value="SLC26A/SulP_dom"/>
</dbReference>
<feature type="transmembrane region" description="Helical" evidence="6">
    <location>
        <begin position="12"/>
        <end position="35"/>
    </location>
</feature>
<feature type="transmembrane region" description="Helical" evidence="6">
    <location>
        <begin position="197"/>
        <end position="219"/>
    </location>
</feature>
<sequence length="546" mass="58001">MFNFFSSKYLRSDIMGGITAAIVSLPLALTFGVASGVGPEAGLYGAIIIGLFAAVFGGTPTLISEPTGPMTVVMAAIVTSMIADNPDNGLAMAFTVVMMAGLFQIAFGMFKLGKYVTQMPYSVVSGFMSGIGVILIIIQLAPALGQAAPSGGVIGTIKAIPDIITNAQFNEVILTLVTLCILFFIPKRFTKRIPAQLIALVGVSVLSLVAFGPDTIRRIGEISVSLPSPVLPSFSAEQLNAMLADAVVLGMLGCIDSMLTSVIADNLTRTEHKSDKELIGQGIGNFFSGLLGGLPGAGATMGTVVNIQTGARSAWSGVTRVVTLIIGIFGAASLLSSIPLAVLAGIAVKVGIDILDWSFIKRAHRVSWQSTLVMYSVLFLTVFVDLIFAVGIGVFVANILIIEKLSASQSKNVRAISDLDDELPLNKRQRELLNEANGRILYFYLSGPMIFGVSKALAKERANIANHDAVIIDLSDVSLLDDTMSLSIENMILESRDMHKEVIVVVKTEAGKQQLLKLLQEHEQNLEEIVVDSRTQALELGLSKLV</sequence>
<keyword evidence="9" id="KW-1185">Reference proteome</keyword>
<dbReference type="AlphaFoldDB" id="A0AA48KMV8"/>
<proteinExistence type="predicted"/>
<comment type="subcellular location">
    <subcellularLocation>
        <location evidence="1">Membrane</location>
        <topology evidence="1">Multi-pass membrane protein</topology>
    </subcellularLocation>
</comment>
<dbReference type="Pfam" id="PF01740">
    <property type="entry name" value="STAS"/>
    <property type="match status" value="1"/>
</dbReference>
<accession>A0AA48KMV8</accession>
<feature type="transmembrane region" description="Helical" evidence="6">
    <location>
        <begin position="122"/>
        <end position="143"/>
    </location>
</feature>
<evidence type="ECO:0000256" key="6">
    <source>
        <dbReference type="SAM" id="Phobius"/>
    </source>
</evidence>
<evidence type="ECO:0000256" key="5">
    <source>
        <dbReference type="SAM" id="Coils"/>
    </source>
</evidence>
<feature type="transmembrane region" description="Helical" evidence="6">
    <location>
        <begin position="239"/>
        <end position="264"/>
    </location>
</feature>
<dbReference type="PANTHER" id="PTHR11814">
    <property type="entry name" value="SULFATE TRANSPORTER"/>
    <property type="match status" value="1"/>
</dbReference>
<keyword evidence="4 6" id="KW-0472">Membrane</keyword>
<reference evidence="8" key="1">
    <citation type="submission" date="2023-01" db="EMBL/GenBank/DDBJ databases">
        <title>Complete genome sequence of Planctobacterium marinum strain Dej080120_11.</title>
        <authorList>
            <person name="Ueki S."/>
            <person name="Maruyama F."/>
        </authorList>
    </citation>
    <scope>NUCLEOTIDE SEQUENCE</scope>
    <source>
        <strain evidence="8">Dej080120_11</strain>
    </source>
</reference>
<feature type="transmembrane region" description="Helical" evidence="6">
    <location>
        <begin position="321"/>
        <end position="352"/>
    </location>
</feature>
<dbReference type="KEGG" id="pmaw:MACH26_03670"/>
<dbReference type="RefSeq" id="WP_338290700.1">
    <property type="nucleotide sequence ID" value="NZ_AP027272.1"/>
</dbReference>
<feature type="transmembrane region" description="Helical" evidence="6">
    <location>
        <begin position="89"/>
        <end position="110"/>
    </location>
</feature>
<dbReference type="InterPro" id="IPR002645">
    <property type="entry name" value="STAS_dom"/>
</dbReference>
<dbReference type="GO" id="GO:0055085">
    <property type="term" value="P:transmembrane transport"/>
    <property type="evidence" value="ECO:0007669"/>
    <property type="project" value="InterPro"/>
</dbReference>
<gene>
    <name evidence="8" type="ORF">MACH26_03670</name>
</gene>
<feature type="coiled-coil region" evidence="5">
    <location>
        <begin position="505"/>
        <end position="532"/>
    </location>
</feature>
<dbReference type="Proteomes" id="UP001333710">
    <property type="component" value="Chromosome"/>
</dbReference>
<dbReference type="PROSITE" id="PS50801">
    <property type="entry name" value="STAS"/>
    <property type="match status" value="1"/>
</dbReference>
<dbReference type="GO" id="GO:0016020">
    <property type="term" value="C:membrane"/>
    <property type="evidence" value="ECO:0007669"/>
    <property type="project" value="UniProtKB-SubCell"/>
</dbReference>
<evidence type="ECO:0000313" key="8">
    <source>
        <dbReference type="EMBL" id="BDX04846.1"/>
    </source>
</evidence>
<evidence type="ECO:0000256" key="2">
    <source>
        <dbReference type="ARBA" id="ARBA00022692"/>
    </source>
</evidence>
<evidence type="ECO:0000313" key="9">
    <source>
        <dbReference type="Proteomes" id="UP001333710"/>
    </source>
</evidence>
<evidence type="ECO:0000259" key="7">
    <source>
        <dbReference type="PROSITE" id="PS50801"/>
    </source>
</evidence>
<evidence type="ECO:0000256" key="4">
    <source>
        <dbReference type="ARBA" id="ARBA00023136"/>
    </source>
</evidence>